<feature type="domain" description="HTH cro/C1-type" evidence="1">
    <location>
        <begin position="13"/>
        <end position="62"/>
    </location>
</feature>
<reference evidence="2 3" key="1">
    <citation type="submission" date="2021-10" db="EMBL/GenBank/DDBJ databases">
        <title>Anaerobic single-cell dispensing facilitates the cultivation of human gut bacteria.</title>
        <authorList>
            <person name="Afrizal A."/>
        </authorList>
    </citation>
    <scope>NUCLEOTIDE SEQUENCE [LARGE SCALE GENOMIC DNA]</scope>
    <source>
        <strain evidence="2 3">CLA-AA-H232</strain>
    </source>
</reference>
<name>A0AAE3DYV4_9FIRM</name>
<dbReference type="PROSITE" id="PS50943">
    <property type="entry name" value="HTH_CROC1"/>
    <property type="match status" value="1"/>
</dbReference>
<dbReference type="SMART" id="SM00530">
    <property type="entry name" value="HTH_XRE"/>
    <property type="match status" value="1"/>
</dbReference>
<dbReference type="InterPro" id="IPR010982">
    <property type="entry name" value="Lambda_DNA-bd_dom_sf"/>
</dbReference>
<dbReference type="GO" id="GO:0003677">
    <property type="term" value="F:DNA binding"/>
    <property type="evidence" value="ECO:0007669"/>
    <property type="project" value="InterPro"/>
</dbReference>
<dbReference type="Pfam" id="PF13443">
    <property type="entry name" value="HTH_26"/>
    <property type="match status" value="1"/>
</dbReference>
<organism evidence="2 3">
    <name type="scientific">Hominilimicola fabiformis</name>
    <dbReference type="NCBI Taxonomy" id="2885356"/>
    <lineage>
        <taxon>Bacteria</taxon>
        <taxon>Bacillati</taxon>
        <taxon>Bacillota</taxon>
        <taxon>Clostridia</taxon>
        <taxon>Eubacteriales</taxon>
        <taxon>Oscillospiraceae</taxon>
        <taxon>Hominilimicola</taxon>
    </lineage>
</organism>
<sequence>MAIRILLSRKLGELRWNQAQLARKTGIRPNTINELYHELVERVSLEQLDLICKALDCKLSDILVRDDD</sequence>
<dbReference type="AlphaFoldDB" id="A0AAE3DYV4"/>
<proteinExistence type="predicted"/>
<evidence type="ECO:0000259" key="1">
    <source>
        <dbReference type="PROSITE" id="PS50943"/>
    </source>
</evidence>
<dbReference type="RefSeq" id="WP_147514316.1">
    <property type="nucleotide sequence ID" value="NZ_JAJEQM010000010.1"/>
</dbReference>
<dbReference type="EMBL" id="JAJEQM010000010">
    <property type="protein sequence ID" value="MCC2210725.1"/>
    <property type="molecule type" value="Genomic_DNA"/>
</dbReference>
<evidence type="ECO:0000313" key="2">
    <source>
        <dbReference type="EMBL" id="MCC2210725.1"/>
    </source>
</evidence>
<evidence type="ECO:0000313" key="3">
    <source>
        <dbReference type="Proteomes" id="UP001198242"/>
    </source>
</evidence>
<protein>
    <submittedName>
        <fullName evidence="2">Helix-turn-helix transcriptional regulator</fullName>
    </submittedName>
</protein>
<dbReference type="Gene3D" id="1.10.260.40">
    <property type="entry name" value="lambda repressor-like DNA-binding domains"/>
    <property type="match status" value="1"/>
</dbReference>
<gene>
    <name evidence="2" type="ORF">LKE05_07980</name>
</gene>
<accession>A0AAE3DYV4</accession>
<dbReference type="CDD" id="cd00093">
    <property type="entry name" value="HTH_XRE"/>
    <property type="match status" value="1"/>
</dbReference>
<dbReference type="Proteomes" id="UP001198242">
    <property type="component" value="Unassembled WGS sequence"/>
</dbReference>
<keyword evidence="3" id="KW-1185">Reference proteome</keyword>
<dbReference type="SUPFAM" id="SSF47413">
    <property type="entry name" value="lambda repressor-like DNA-binding domains"/>
    <property type="match status" value="1"/>
</dbReference>
<dbReference type="InterPro" id="IPR001387">
    <property type="entry name" value="Cro/C1-type_HTH"/>
</dbReference>
<comment type="caution">
    <text evidence="2">The sequence shown here is derived from an EMBL/GenBank/DDBJ whole genome shotgun (WGS) entry which is preliminary data.</text>
</comment>